<keyword evidence="1" id="KW-0812">Transmembrane</keyword>
<evidence type="ECO:0000313" key="2">
    <source>
        <dbReference type="EMBL" id="AWM36617.1"/>
    </source>
</evidence>
<feature type="transmembrane region" description="Helical" evidence="1">
    <location>
        <begin position="191"/>
        <end position="208"/>
    </location>
</feature>
<keyword evidence="1" id="KW-1133">Transmembrane helix</keyword>
<dbReference type="Proteomes" id="UP000245802">
    <property type="component" value="Chromosome"/>
</dbReference>
<dbReference type="NCBIfam" id="TIGR02046">
    <property type="entry name" value="sdhC_b558_fam"/>
    <property type="match status" value="1"/>
</dbReference>
<dbReference type="Gene3D" id="1.20.1300.10">
    <property type="entry name" value="Fumarate reductase/succinate dehydrogenase, transmembrane subunit"/>
    <property type="match status" value="1"/>
</dbReference>
<accession>A0A2Z3GYP9</accession>
<dbReference type="EMBL" id="CP025958">
    <property type="protein sequence ID" value="AWM36617.1"/>
    <property type="molecule type" value="Genomic_DNA"/>
</dbReference>
<feature type="transmembrane region" description="Helical" evidence="1">
    <location>
        <begin position="81"/>
        <end position="102"/>
    </location>
</feature>
<evidence type="ECO:0000313" key="3">
    <source>
        <dbReference type="Proteomes" id="UP000245802"/>
    </source>
</evidence>
<feature type="transmembrane region" description="Helical" evidence="1">
    <location>
        <begin position="34"/>
        <end position="56"/>
    </location>
</feature>
<feature type="transmembrane region" description="Helical" evidence="1">
    <location>
        <begin position="228"/>
        <end position="252"/>
    </location>
</feature>
<keyword evidence="3" id="KW-1185">Reference proteome</keyword>
<dbReference type="OrthoDB" id="9802842at2"/>
<dbReference type="InterPro" id="IPR034804">
    <property type="entry name" value="SQR/QFR_C/D"/>
</dbReference>
<dbReference type="AlphaFoldDB" id="A0A2Z3GYP9"/>
<dbReference type="InterPro" id="IPR011138">
    <property type="entry name" value="Cytochrome_b-558"/>
</dbReference>
<organism evidence="2 3">
    <name type="scientific">Gemmata obscuriglobus</name>
    <dbReference type="NCBI Taxonomy" id="114"/>
    <lineage>
        <taxon>Bacteria</taxon>
        <taxon>Pseudomonadati</taxon>
        <taxon>Planctomycetota</taxon>
        <taxon>Planctomycetia</taxon>
        <taxon>Gemmatales</taxon>
        <taxon>Gemmataceae</taxon>
        <taxon>Gemmata</taxon>
    </lineage>
</organism>
<dbReference type="GO" id="GO:0016020">
    <property type="term" value="C:membrane"/>
    <property type="evidence" value="ECO:0007669"/>
    <property type="project" value="InterPro"/>
</dbReference>
<protein>
    <recommendedName>
        <fullName evidence="4">Succinate dehydrogenase</fullName>
    </recommendedName>
</protein>
<evidence type="ECO:0008006" key="4">
    <source>
        <dbReference type="Google" id="ProtNLM"/>
    </source>
</evidence>
<dbReference type="CDD" id="cd03498">
    <property type="entry name" value="SQR_TypeB_2_TM"/>
    <property type="match status" value="1"/>
</dbReference>
<dbReference type="KEGG" id="gog:C1280_05980"/>
<proteinExistence type="predicted"/>
<evidence type="ECO:0000256" key="1">
    <source>
        <dbReference type="SAM" id="Phobius"/>
    </source>
</evidence>
<dbReference type="RefSeq" id="WP_010049863.1">
    <property type="nucleotide sequence ID" value="NZ_CP025958.1"/>
</dbReference>
<keyword evidence="1" id="KW-0472">Membrane</keyword>
<gene>
    <name evidence="2" type="ORF">C1280_05980</name>
</gene>
<dbReference type="SUPFAM" id="SSF81343">
    <property type="entry name" value="Fumarate reductase respiratory complex transmembrane subunits"/>
    <property type="match status" value="1"/>
</dbReference>
<reference evidence="2 3" key="1">
    <citation type="submission" date="2018-01" db="EMBL/GenBank/DDBJ databases">
        <title>G. obscuriglobus.</title>
        <authorList>
            <person name="Franke J."/>
            <person name="Blomberg W."/>
            <person name="Selmecki A."/>
        </authorList>
    </citation>
    <scope>NUCLEOTIDE SEQUENCE [LARGE SCALE GENOMIC DNA]</scope>
    <source>
        <strain evidence="2 3">DSM 5831</strain>
    </source>
</reference>
<sequence length="264" mass="28339">MAGSTSTVRHPKDKKDGSLTAANSFLRAVFDSSVGAKVIVALSGLGLTGFAVFHMIGNLKVFSGPDAINGYAYFLKHDLGLLIWIARAGLLGIFLLHLTLAIRLSMRSRAARPVPYLYPGRVQATAASRTMIYSGVVVGLFILFHLAHYTFGAVSGAEVEPGKVVNYLDLKDAKGRHDVYSMLVAGFRTPWLSALYIVANLVLFVHLLHGVQSAFQTLGLKNNRFAPVIWFVGFAVAALILAGNLAIVIGVWEGTLAPPLYKGA</sequence>
<name>A0A2Z3GYP9_9BACT</name>
<feature type="transmembrane region" description="Helical" evidence="1">
    <location>
        <begin position="131"/>
        <end position="151"/>
    </location>
</feature>